<dbReference type="InterPro" id="IPR045518">
    <property type="entry name" value="2EXR"/>
</dbReference>
<dbReference type="Pfam" id="PF20150">
    <property type="entry name" value="2EXR"/>
    <property type="match status" value="1"/>
</dbReference>
<accession>A0AAD4HVR7</accession>
<reference evidence="2" key="1">
    <citation type="submission" date="2023-02" db="EMBL/GenBank/DDBJ databases">
        <authorList>
            <person name="Palmer J.M."/>
        </authorList>
    </citation>
    <scope>NUCLEOTIDE SEQUENCE</scope>
    <source>
        <strain evidence="2">FW57</strain>
    </source>
</reference>
<evidence type="ECO:0000259" key="1">
    <source>
        <dbReference type="Pfam" id="PF20150"/>
    </source>
</evidence>
<dbReference type="Proteomes" id="UP001197093">
    <property type="component" value="Unassembled WGS sequence"/>
</dbReference>
<dbReference type="PANTHER" id="PTHR35910:SF6">
    <property type="entry name" value="2EXR DOMAIN-CONTAINING PROTEIN"/>
    <property type="match status" value="1"/>
</dbReference>
<evidence type="ECO:0000313" key="3">
    <source>
        <dbReference type="Proteomes" id="UP001197093"/>
    </source>
</evidence>
<organism evidence="2 3">
    <name type="scientific">Staphylotrichum longicolle</name>
    <dbReference type="NCBI Taxonomy" id="669026"/>
    <lineage>
        <taxon>Eukaryota</taxon>
        <taxon>Fungi</taxon>
        <taxon>Dikarya</taxon>
        <taxon>Ascomycota</taxon>
        <taxon>Pezizomycotina</taxon>
        <taxon>Sordariomycetes</taxon>
        <taxon>Sordariomycetidae</taxon>
        <taxon>Sordariales</taxon>
        <taxon>Chaetomiaceae</taxon>
        <taxon>Staphylotrichum</taxon>
    </lineage>
</organism>
<proteinExistence type="predicted"/>
<dbReference type="PANTHER" id="PTHR35910">
    <property type="entry name" value="2EXR DOMAIN-CONTAINING PROTEIN"/>
    <property type="match status" value="1"/>
</dbReference>
<feature type="domain" description="2EXR" evidence="1">
    <location>
        <begin position="46"/>
        <end position="151"/>
    </location>
</feature>
<keyword evidence="3" id="KW-1185">Reference proteome</keyword>
<sequence>MFRSWYDQQDEKTEFWLEFQVMHDGLELAPDNDDNTSTTTNNNAKFTLFAALPTELRLKIWECLIQPRIVIAACLDSRFQDEKRAQLARRPKRPPVPVLLHVNHESRALALRHYEPAFAWKIPHRLLGPDTGVLPASRDARVWFNFRRDALFLLGELEPYDQHGFNSPMVYFLRRADTTRVRHVACAFEELHLSLYEADQVFGSLFHVIDMFPAARRLLITTTPRDAETRHLVLPAAENVVQKLWSAFMNETTCVTASLVERQILMIGEADLAGFVAAHND</sequence>
<dbReference type="AlphaFoldDB" id="A0AAD4HVR7"/>
<name>A0AAD4HVR7_9PEZI</name>
<evidence type="ECO:0000313" key="2">
    <source>
        <dbReference type="EMBL" id="KAG7285181.1"/>
    </source>
</evidence>
<comment type="caution">
    <text evidence="2">The sequence shown here is derived from an EMBL/GenBank/DDBJ whole genome shotgun (WGS) entry which is preliminary data.</text>
</comment>
<gene>
    <name evidence="2" type="ORF">NEMBOFW57_009802</name>
</gene>
<protein>
    <recommendedName>
        <fullName evidence="1">2EXR domain-containing protein</fullName>
    </recommendedName>
</protein>
<dbReference type="EMBL" id="JAHCVI010000005">
    <property type="protein sequence ID" value="KAG7285181.1"/>
    <property type="molecule type" value="Genomic_DNA"/>
</dbReference>